<comment type="caution">
    <text evidence="2">The sequence shown here is derived from an EMBL/GenBank/DDBJ whole genome shotgun (WGS) entry which is preliminary data.</text>
</comment>
<keyword evidence="1" id="KW-1133">Transmembrane helix</keyword>
<feature type="transmembrane region" description="Helical" evidence="1">
    <location>
        <begin position="71"/>
        <end position="90"/>
    </location>
</feature>
<gene>
    <name evidence="2" type="ORF">XAT740_LOCUS35778</name>
</gene>
<evidence type="ECO:0000313" key="3">
    <source>
        <dbReference type="Proteomes" id="UP000663828"/>
    </source>
</evidence>
<sequence length="136" mass="15477">MNEILFSNTLLRTELKQCQGYNQCSIREKSCSSTKARLWVLTWCCEENEKCGNTHPKCIFPSNDHSTARSFSIMILIVSIFIAVCTISCLQRQYRHASLPRQTVYEPVVAINFTLAPPVAEQLPPSYEEAMNSRAQ</sequence>
<keyword evidence="1" id="KW-0472">Membrane</keyword>
<dbReference type="Proteomes" id="UP000663828">
    <property type="component" value="Unassembled WGS sequence"/>
</dbReference>
<organism evidence="2 3">
    <name type="scientific">Adineta ricciae</name>
    <name type="common">Rotifer</name>
    <dbReference type="NCBI Taxonomy" id="249248"/>
    <lineage>
        <taxon>Eukaryota</taxon>
        <taxon>Metazoa</taxon>
        <taxon>Spiralia</taxon>
        <taxon>Gnathifera</taxon>
        <taxon>Rotifera</taxon>
        <taxon>Eurotatoria</taxon>
        <taxon>Bdelloidea</taxon>
        <taxon>Adinetida</taxon>
        <taxon>Adinetidae</taxon>
        <taxon>Adineta</taxon>
    </lineage>
</organism>
<proteinExistence type="predicted"/>
<dbReference type="AlphaFoldDB" id="A0A815NF60"/>
<dbReference type="EMBL" id="CAJNOR010003616">
    <property type="protein sequence ID" value="CAF1431138.1"/>
    <property type="molecule type" value="Genomic_DNA"/>
</dbReference>
<evidence type="ECO:0000256" key="1">
    <source>
        <dbReference type="SAM" id="Phobius"/>
    </source>
</evidence>
<name>A0A815NF60_ADIRI</name>
<reference evidence="2" key="1">
    <citation type="submission" date="2021-02" db="EMBL/GenBank/DDBJ databases">
        <authorList>
            <person name="Nowell W R."/>
        </authorList>
    </citation>
    <scope>NUCLEOTIDE SEQUENCE</scope>
</reference>
<keyword evidence="3" id="KW-1185">Reference proteome</keyword>
<keyword evidence="1" id="KW-0812">Transmembrane</keyword>
<evidence type="ECO:0000313" key="2">
    <source>
        <dbReference type="EMBL" id="CAF1431138.1"/>
    </source>
</evidence>
<protein>
    <submittedName>
        <fullName evidence="2">Uncharacterized protein</fullName>
    </submittedName>
</protein>
<accession>A0A815NF60</accession>